<comment type="catalytic activity">
    <reaction evidence="9">
        <text>a 5'-end NAD(+)-phospho-ribonucleoside in mRNA + H2O = a 5'-end phospho-adenosine-phospho-ribonucleoside in mRNA + beta-nicotinamide D-ribonucleotide + 2 H(+)</text>
        <dbReference type="Rhea" id="RHEA:60876"/>
        <dbReference type="Rhea" id="RHEA-COMP:15698"/>
        <dbReference type="Rhea" id="RHEA-COMP:15719"/>
        <dbReference type="ChEBI" id="CHEBI:14649"/>
        <dbReference type="ChEBI" id="CHEBI:15377"/>
        <dbReference type="ChEBI" id="CHEBI:15378"/>
        <dbReference type="ChEBI" id="CHEBI:144029"/>
        <dbReference type="ChEBI" id="CHEBI:144051"/>
    </reaction>
    <physiologicalReaction direction="left-to-right" evidence="9">
        <dbReference type="Rhea" id="RHEA:60877"/>
    </physiologicalReaction>
</comment>
<comment type="caution">
    <text evidence="11">The sequence shown here is derived from an EMBL/GenBank/DDBJ whole genome shotgun (WGS) entry which is preliminary data.</text>
</comment>
<dbReference type="EC" id="3.6.1.22" evidence="4"/>
<dbReference type="Pfam" id="PF09297">
    <property type="entry name" value="Zn_ribbon_NUD"/>
    <property type="match status" value="1"/>
</dbReference>
<dbReference type="PROSITE" id="PS51462">
    <property type="entry name" value="NUDIX"/>
    <property type="match status" value="1"/>
</dbReference>
<evidence type="ECO:0000313" key="11">
    <source>
        <dbReference type="EMBL" id="TPD57827.1"/>
    </source>
</evidence>
<comment type="similarity">
    <text evidence="3">Belongs to the Nudix hydrolase family. NudC subfamily.</text>
</comment>
<evidence type="ECO:0000256" key="2">
    <source>
        <dbReference type="ARBA" id="ARBA00001947"/>
    </source>
</evidence>
<dbReference type="Gene3D" id="3.90.79.10">
    <property type="entry name" value="Nucleoside Triphosphate Pyrophosphohydrolase"/>
    <property type="match status" value="1"/>
</dbReference>
<evidence type="ECO:0000256" key="1">
    <source>
        <dbReference type="ARBA" id="ARBA00001946"/>
    </source>
</evidence>
<keyword evidence="6 11" id="KW-0378">Hydrolase</keyword>
<evidence type="ECO:0000256" key="8">
    <source>
        <dbReference type="ARBA" id="ARBA00023027"/>
    </source>
</evidence>
<gene>
    <name evidence="11" type="primary">nudC</name>
    <name evidence="11" type="ORF">FIV46_17135</name>
</gene>
<sequence>MSTRALHLEPCAFAGFPLNPADHLRTDDKWIGERLEDPDTLFLVFHQMKPLMDVSDRNKPVPGFLDRSQVPDAALKTAVFMGLLEETAVFAVELGDTISEQEASGETAKFIDLRSVALQMVYEEFSPLPALMGKAKSLLDWHARHGFCAVCGAGTEAGQAGYLRQCPSCKAQHFPRTDPVAIMLVHRGDQMLVGRGVGWPAGNFSALAGFIEPGETIEEGCRREVREEVGIEIGQVDYIKSQPWPFPSSLMIGLYAEALTEDIRIDDKELEEARWVNRAQAKLLLLTGGTDDLRLAPYPIAIARHLIEKWVAEGD</sequence>
<evidence type="ECO:0000256" key="9">
    <source>
        <dbReference type="ARBA" id="ARBA00023679"/>
    </source>
</evidence>
<feature type="domain" description="Nudix hydrolase" evidence="10">
    <location>
        <begin position="175"/>
        <end position="303"/>
    </location>
</feature>
<accession>A0A501PCU5</accession>
<dbReference type="GO" id="GO:0005829">
    <property type="term" value="C:cytosol"/>
    <property type="evidence" value="ECO:0007669"/>
    <property type="project" value="TreeGrafter"/>
</dbReference>
<comment type="cofactor">
    <cofactor evidence="2">
        <name>Zn(2+)</name>
        <dbReference type="ChEBI" id="CHEBI:29105"/>
    </cofactor>
</comment>
<dbReference type="GO" id="GO:0110153">
    <property type="term" value="F:RNA NAD-cap (NMN-forming) hydrolase activity"/>
    <property type="evidence" value="ECO:0007669"/>
    <property type="project" value="RHEA"/>
</dbReference>
<dbReference type="NCBIfam" id="NF001299">
    <property type="entry name" value="PRK00241.1"/>
    <property type="match status" value="1"/>
</dbReference>
<dbReference type="InterPro" id="IPR015797">
    <property type="entry name" value="NUDIX_hydrolase-like_dom_sf"/>
</dbReference>
<dbReference type="OrthoDB" id="9791656at2"/>
<evidence type="ECO:0000259" key="10">
    <source>
        <dbReference type="PROSITE" id="PS51462"/>
    </source>
</evidence>
<dbReference type="GO" id="GO:0035529">
    <property type="term" value="F:NADH pyrophosphatase activity"/>
    <property type="evidence" value="ECO:0007669"/>
    <property type="project" value="TreeGrafter"/>
</dbReference>
<comment type="cofactor">
    <cofactor evidence="1">
        <name>Mg(2+)</name>
        <dbReference type="ChEBI" id="CHEBI:18420"/>
    </cofactor>
</comment>
<dbReference type="CDD" id="cd03429">
    <property type="entry name" value="NUDIX_NADH_pyrophosphatase_Nudt13"/>
    <property type="match status" value="1"/>
</dbReference>
<keyword evidence="5" id="KW-0479">Metal-binding</keyword>
<dbReference type="PANTHER" id="PTHR42904">
    <property type="entry name" value="NUDIX HYDROLASE, NUDC SUBFAMILY"/>
    <property type="match status" value="1"/>
</dbReference>
<keyword evidence="8" id="KW-0520">NAD</keyword>
<dbReference type="PROSITE" id="PS00893">
    <property type="entry name" value="NUDIX_BOX"/>
    <property type="match status" value="1"/>
</dbReference>
<keyword evidence="12" id="KW-1185">Reference proteome</keyword>
<dbReference type="GO" id="GO:0046872">
    <property type="term" value="F:metal ion binding"/>
    <property type="evidence" value="ECO:0007669"/>
    <property type="project" value="UniProtKB-KW"/>
</dbReference>
<dbReference type="InterPro" id="IPR015375">
    <property type="entry name" value="NADH_PPase-like_N"/>
</dbReference>
<dbReference type="EMBL" id="VFIY01000018">
    <property type="protein sequence ID" value="TPD57827.1"/>
    <property type="molecule type" value="Genomic_DNA"/>
</dbReference>
<dbReference type="PANTHER" id="PTHR42904:SF6">
    <property type="entry name" value="NAD-CAPPED RNA HYDROLASE NUDT12"/>
    <property type="match status" value="1"/>
</dbReference>
<dbReference type="RefSeq" id="WP_139942143.1">
    <property type="nucleotide sequence ID" value="NZ_JBHSYP010000005.1"/>
</dbReference>
<dbReference type="GO" id="GO:0006742">
    <property type="term" value="P:NADP+ catabolic process"/>
    <property type="evidence" value="ECO:0007669"/>
    <property type="project" value="TreeGrafter"/>
</dbReference>
<proteinExistence type="inferred from homology"/>
<dbReference type="InterPro" id="IPR000086">
    <property type="entry name" value="NUDIX_hydrolase_dom"/>
</dbReference>
<evidence type="ECO:0000256" key="6">
    <source>
        <dbReference type="ARBA" id="ARBA00022801"/>
    </source>
</evidence>
<evidence type="ECO:0000256" key="3">
    <source>
        <dbReference type="ARBA" id="ARBA00009595"/>
    </source>
</evidence>
<dbReference type="InterPro" id="IPR049734">
    <property type="entry name" value="NudC-like_C"/>
</dbReference>
<organism evidence="11 12">
    <name type="scientific">Emcibacter nanhaiensis</name>
    <dbReference type="NCBI Taxonomy" id="1505037"/>
    <lineage>
        <taxon>Bacteria</taxon>
        <taxon>Pseudomonadati</taxon>
        <taxon>Pseudomonadota</taxon>
        <taxon>Alphaproteobacteria</taxon>
        <taxon>Emcibacterales</taxon>
        <taxon>Emcibacteraceae</taxon>
        <taxon>Emcibacter</taxon>
    </lineage>
</organism>
<dbReference type="Gene3D" id="3.90.79.20">
    <property type="match status" value="1"/>
</dbReference>
<keyword evidence="7" id="KW-0460">Magnesium</keyword>
<dbReference type="InterPro" id="IPR050241">
    <property type="entry name" value="NAD-cap_RNA_hydrolase_NudC"/>
</dbReference>
<dbReference type="GO" id="GO:0019677">
    <property type="term" value="P:NAD+ catabolic process"/>
    <property type="evidence" value="ECO:0007669"/>
    <property type="project" value="TreeGrafter"/>
</dbReference>
<name>A0A501PCU5_9PROT</name>
<evidence type="ECO:0000256" key="5">
    <source>
        <dbReference type="ARBA" id="ARBA00022723"/>
    </source>
</evidence>
<dbReference type="Pfam" id="PF00293">
    <property type="entry name" value="NUDIX"/>
    <property type="match status" value="1"/>
</dbReference>
<dbReference type="AlphaFoldDB" id="A0A501PCU5"/>
<evidence type="ECO:0000256" key="7">
    <source>
        <dbReference type="ARBA" id="ARBA00022842"/>
    </source>
</evidence>
<evidence type="ECO:0000313" key="12">
    <source>
        <dbReference type="Proteomes" id="UP000319148"/>
    </source>
</evidence>
<evidence type="ECO:0000256" key="4">
    <source>
        <dbReference type="ARBA" id="ARBA00012381"/>
    </source>
</evidence>
<protein>
    <recommendedName>
        <fullName evidence="4">NAD(+) diphosphatase</fullName>
        <ecNumber evidence="4">3.6.1.22</ecNumber>
    </recommendedName>
</protein>
<reference evidence="12" key="1">
    <citation type="submission" date="2019-06" db="EMBL/GenBank/DDBJ databases">
        <title>The complete genome of Emcibacter congregatus ZYLT.</title>
        <authorList>
            <person name="Zhao Z."/>
        </authorList>
    </citation>
    <scope>NUCLEOTIDE SEQUENCE [LARGE SCALE GENOMIC DNA]</scope>
    <source>
        <strain evidence="12">MCCC 1A06723</strain>
    </source>
</reference>
<dbReference type="InterPro" id="IPR015376">
    <property type="entry name" value="Znr_NADH_PPase"/>
</dbReference>
<dbReference type="SUPFAM" id="SSF55811">
    <property type="entry name" value="Nudix"/>
    <property type="match status" value="1"/>
</dbReference>
<dbReference type="Pfam" id="PF09296">
    <property type="entry name" value="NUDIX-like"/>
    <property type="match status" value="1"/>
</dbReference>
<dbReference type="InterPro" id="IPR020084">
    <property type="entry name" value="NUDIX_hydrolase_CS"/>
</dbReference>
<dbReference type="Proteomes" id="UP000319148">
    <property type="component" value="Unassembled WGS sequence"/>
</dbReference>